<organism evidence="3 4">
    <name type="scientific">Kaistia soli DSM 19436</name>
    <dbReference type="NCBI Taxonomy" id="1122133"/>
    <lineage>
        <taxon>Bacteria</taxon>
        <taxon>Pseudomonadati</taxon>
        <taxon>Pseudomonadota</taxon>
        <taxon>Alphaproteobacteria</taxon>
        <taxon>Hyphomicrobiales</taxon>
        <taxon>Kaistiaceae</taxon>
        <taxon>Kaistia</taxon>
    </lineage>
</organism>
<evidence type="ECO:0000259" key="2">
    <source>
        <dbReference type="Pfam" id="PF00487"/>
    </source>
</evidence>
<evidence type="ECO:0000256" key="1">
    <source>
        <dbReference type="SAM" id="Phobius"/>
    </source>
</evidence>
<dbReference type="GO" id="GO:0016020">
    <property type="term" value="C:membrane"/>
    <property type="evidence" value="ECO:0007669"/>
    <property type="project" value="TreeGrafter"/>
</dbReference>
<dbReference type="STRING" id="1122133.SAMN02745157_2188"/>
<protein>
    <submittedName>
        <fullName evidence="3">Omega-6 fatty acid desaturase (Delta-12 desaturase)</fullName>
    </submittedName>
</protein>
<dbReference type="GO" id="GO:0016717">
    <property type="term" value="F:oxidoreductase activity, acting on paired donors, with oxidation of a pair of donors resulting in the reduction of molecular oxygen to two molecules of water"/>
    <property type="evidence" value="ECO:0007669"/>
    <property type="project" value="TreeGrafter"/>
</dbReference>
<accession>A0A1M5C325</accession>
<name>A0A1M5C325_9HYPH</name>
<proteinExistence type="predicted"/>
<dbReference type="PANTHER" id="PTHR19353:SF73">
    <property type="entry name" value="FATTY ACID DESATURASE"/>
    <property type="match status" value="1"/>
</dbReference>
<evidence type="ECO:0000313" key="4">
    <source>
        <dbReference type="Proteomes" id="UP000184485"/>
    </source>
</evidence>
<feature type="transmembrane region" description="Helical" evidence="1">
    <location>
        <begin position="50"/>
        <end position="71"/>
    </location>
</feature>
<feature type="domain" description="Fatty acid desaturase" evidence="2">
    <location>
        <begin position="53"/>
        <end position="306"/>
    </location>
</feature>
<dbReference type="Proteomes" id="UP000184485">
    <property type="component" value="Unassembled WGS sequence"/>
</dbReference>
<feature type="transmembrane region" description="Helical" evidence="1">
    <location>
        <begin position="210"/>
        <end position="229"/>
    </location>
</feature>
<keyword evidence="4" id="KW-1185">Reference proteome</keyword>
<sequence length="341" mass="38296">MSANHTATMISAGELARYRAPSLRRSLFELSITAVPLVLLWALMWSLLSVSYWLSLLLAVPAAAFLMRLFMLQHDCGHGALFANRAANDWVGRSIGVVTLTPYGFWRRTHAVHHAAVGNLDKRGIGDIETLTVAEYAALTPGARRRYRIYRHPLVIFGLVPAYLFLLHYRLPVGLMRAGKAPWISTMGTNAAIAALVLGLIWLVGLGPFVLIQGPVILIAASIAMWFFYVQHQFEDTRWVHATGWDFQEAALQGSSHYELPSALAWFTGNIGVHHVHHLSSRIPFYRLSEVMADHPELAGIGRLTFRESFRCANLALWDEEEQKLISFKHFETRQDLRSGL</sequence>
<dbReference type="Pfam" id="PF00487">
    <property type="entry name" value="FA_desaturase"/>
    <property type="match status" value="1"/>
</dbReference>
<dbReference type="InterPro" id="IPR012171">
    <property type="entry name" value="Fatty_acid_desaturase"/>
</dbReference>
<dbReference type="InterPro" id="IPR005804">
    <property type="entry name" value="FA_desaturase_dom"/>
</dbReference>
<dbReference type="PANTHER" id="PTHR19353">
    <property type="entry name" value="FATTY ACID DESATURASE 2"/>
    <property type="match status" value="1"/>
</dbReference>
<dbReference type="EMBL" id="FQUP01000002">
    <property type="protein sequence ID" value="SHF48832.1"/>
    <property type="molecule type" value="Genomic_DNA"/>
</dbReference>
<reference evidence="3 4" key="1">
    <citation type="submission" date="2016-11" db="EMBL/GenBank/DDBJ databases">
        <authorList>
            <person name="Jaros S."/>
            <person name="Januszkiewicz K."/>
            <person name="Wedrychowicz H."/>
        </authorList>
    </citation>
    <scope>NUCLEOTIDE SEQUENCE [LARGE SCALE GENOMIC DNA]</scope>
    <source>
        <strain evidence="3 4">DSM 19436</strain>
    </source>
</reference>
<feature type="transmembrane region" description="Helical" evidence="1">
    <location>
        <begin position="27"/>
        <end position="44"/>
    </location>
</feature>
<keyword evidence="1" id="KW-1133">Transmembrane helix</keyword>
<dbReference type="OrthoDB" id="9769653at2"/>
<dbReference type="AlphaFoldDB" id="A0A1M5C325"/>
<evidence type="ECO:0000313" key="3">
    <source>
        <dbReference type="EMBL" id="SHF48832.1"/>
    </source>
</evidence>
<keyword evidence="1" id="KW-0812">Transmembrane</keyword>
<dbReference type="CDD" id="cd03507">
    <property type="entry name" value="Delta12-FADS-like"/>
    <property type="match status" value="1"/>
</dbReference>
<dbReference type="GO" id="GO:0006629">
    <property type="term" value="P:lipid metabolic process"/>
    <property type="evidence" value="ECO:0007669"/>
    <property type="project" value="InterPro"/>
</dbReference>
<feature type="transmembrane region" description="Helical" evidence="1">
    <location>
        <begin position="183"/>
        <end position="203"/>
    </location>
</feature>
<gene>
    <name evidence="3" type="ORF">SAMN02745157_2188</name>
</gene>
<dbReference type="RefSeq" id="WP_073052917.1">
    <property type="nucleotide sequence ID" value="NZ_FQUP01000002.1"/>
</dbReference>
<feature type="transmembrane region" description="Helical" evidence="1">
    <location>
        <begin position="154"/>
        <end position="171"/>
    </location>
</feature>
<keyword evidence="1" id="KW-0472">Membrane</keyword>